<keyword evidence="2" id="KW-1185">Reference proteome</keyword>
<sequence length="73" mass="7829">MAAVSRQRPAAGEALRQRLAAQADAALAEGPDNPLRVLLSQPEGTREDAKSRLEAAVRLLLERPKAKALEDEA</sequence>
<evidence type="ECO:0000313" key="1">
    <source>
        <dbReference type="EMBL" id="CAE7189186.1"/>
    </source>
</evidence>
<dbReference type="Proteomes" id="UP000601435">
    <property type="component" value="Unassembled WGS sequence"/>
</dbReference>
<dbReference type="EMBL" id="CAJNJA010005375">
    <property type="protein sequence ID" value="CAE7189186.1"/>
    <property type="molecule type" value="Genomic_DNA"/>
</dbReference>
<feature type="non-terminal residue" evidence="1">
    <location>
        <position position="1"/>
    </location>
</feature>
<organism evidence="1 2">
    <name type="scientific">Symbiodinium necroappetens</name>
    <dbReference type="NCBI Taxonomy" id="1628268"/>
    <lineage>
        <taxon>Eukaryota</taxon>
        <taxon>Sar</taxon>
        <taxon>Alveolata</taxon>
        <taxon>Dinophyceae</taxon>
        <taxon>Suessiales</taxon>
        <taxon>Symbiodiniaceae</taxon>
        <taxon>Symbiodinium</taxon>
    </lineage>
</organism>
<proteinExistence type="predicted"/>
<dbReference type="AlphaFoldDB" id="A0A812J1M4"/>
<reference evidence="1" key="1">
    <citation type="submission" date="2021-02" db="EMBL/GenBank/DDBJ databases">
        <authorList>
            <person name="Dougan E. K."/>
            <person name="Rhodes N."/>
            <person name="Thang M."/>
            <person name="Chan C."/>
        </authorList>
    </citation>
    <scope>NUCLEOTIDE SEQUENCE</scope>
</reference>
<evidence type="ECO:0000313" key="2">
    <source>
        <dbReference type="Proteomes" id="UP000601435"/>
    </source>
</evidence>
<accession>A0A812J1M4</accession>
<comment type="caution">
    <text evidence="1">The sequence shown here is derived from an EMBL/GenBank/DDBJ whole genome shotgun (WGS) entry which is preliminary data.</text>
</comment>
<name>A0A812J1M4_9DINO</name>
<protein>
    <submittedName>
        <fullName evidence="1">Uncharacterized protein</fullName>
    </submittedName>
</protein>
<gene>
    <name evidence="1" type="ORF">SNEC2469_LOCUS1043</name>
</gene>